<organism evidence="1 2">
    <name type="scientific">Thalassotalea castellviae</name>
    <dbReference type="NCBI Taxonomy" id="3075612"/>
    <lineage>
        <taxon>Bacteria</taxon>
        <taxon>Pseudomonadati</taxon>
        <taxon>Pseudomonadota</taxon>
        <taxon>Gammaproteobacteria</taxon>
        <taxon>Alteromonadales</taxon>
        <taxon>Colwelliaceae</taxon>
        <taxon>Thalassotalea</taxon>
    </lineage>
</organism>
<evidence type="ECO:0000313" key="1">
    <source>
        <dbReference type="EMBL" id="MDT0604328.1"/>
    </source>
</evidence>
<evidence type="ECO:0000313" key="2">
    <source>
        <dbReference type="Proteomes" id="UP001266357"/>
    </source>
</evidence>
<name>A0ABU3A2C7_9GAMM</name>
<accession>A0ABU3A2C7</accession>
<reference evidence="1 2" key="1">
    <citation type="submission" date="2023-09" db="EMBL/GenBank/DDBJ databases">
        <authorList>
            <person name="Rey-Velasco X."/>
        </authorList>
    </citation>
    <scope>NUCLEOTIDE SEQUENCE [LARGE SCALE GENOMIC DNA]</scope>
    <source>
        <strain evidence="1 2">W431</strain>
    </source>
</reference>
<proteinExistence type="predicted"/>
<comment type="caution">
    <text evidence="1">The sequence shown here is derived from an EMBL/GenBank/DDBJ whole genome shotgun (WGS) entry which is preliminary data.</text>
</comment>
<gene>
    <name evidence="1" type="ORF">RM573_12040</name>
</gene>
<dbReference type="EMBL" id="JAVRIF010000006">
    <property type="protein sequence ID" value="MDT0604328.1"/>
    <property type="molecule type" value="Genomic_DNA"/>
</dbReference>
<keyword evidence="2" id="KW-1185">Reference proteome</keyword>
<evidence type="ECO:0008006" key="3">
    <source>
        <dbReference type="Google" id="ProtNLM"/>
    </source>
</evidence>
<protein>
    <recommendedName>
        <fullName evidence="3">AMIN domain-containing protein</fullName>
    </recommendedName>
</protein>
<dbReference type="Proteomes" id="UP001266357">
    <property type="component" value="Unassembled WGS sequence"/>
</dbReference>
<sequence length="171" mass="19332">MSNIINILRAIPFIFALFINLAYGEETTSSFFIAEANNDDISSITQPLNSNTNEVSMLFDFGKKSESKQPRFSIILSDHEKKHIVSIQFIRNEEGVTSLAIKDVGQQLPLSNLGKSKRLSVVLSELTTNQLGIHVKGEKNIHQVIDLPFNAQQLKFWLKGGELNMYYMITR</sequence>
<dbReference type="RefSeq" id="WP_311582193.1">
    <property type="nucleotide sequence ID" value="NZ_JAVRIF010000006.1"/>
</dbReference>